<proteinExistence type="inferred from homology"/>
<evidence type="ECO:0000256" key="2">
    <source>
        <dbReference type="ARBA" id="ARBA00009199"/>
    </source>
</evidence>
<keyword evidence="9" id="KW-1185">Reference proteome</keyword>
<evidence type="ECO:0000259" key="7">
    <source>
        <dbReference type="Pfam" id="PF01425"/>
    </source>
</evidence>
<dbReference type="Proteomes" id="UP000016936">
    <property type="component" value="Unassembled WGS sequence"/>
</dbReference>
<organism evidence="8 9">
    <name type="scientific">Cochliobolus heterostrophus (strain C5 / ATCC 48332 / race O)</name>
    <name type="common">Southern corn leaf blight fungus</name>
    <name type="synonym">Bipolaris maydis</name>
    <dbReference type="NCBI Taxonomy" id="701091"/>
    <lineage>
        <taxon>Eukaryota</taxon>
        <taxon>Fungi</taxon>
        <taxon>Dikarya</taxon>
        <taxon>Ascomycota</taxon>
        <taxon>Pezizomycotina</taxon>
        <taxon>Dothideomycetes</taxon>
        <taxon>Pleosporomycetidae</taxon>
        <taxon>Pleosporales</taxon>
        <taxon>Pleosporineae</taxon>
        <taxon>Pleosporaceae</taxon>
        <taxon>Bipolaris</taxon>
    </lineage>
</organism>
<dbReference type="InterPro" id="IPR023631">
    <property type="entry name" value="Amidase_dom"/>
</dbReference>
<dbReference type="PIRSF" id="PIRSF001221">
    <property type="entry name" value="Amidase_fungi"/>
    <property type="match status" value="1"/>
</dbReference>
<feature type="binding site" evidence="6">
    <location>
        <position position="226"/>
    </location>
    <ligand>
        <name>substrate</name>
    </ligand>
</feature>
<dbReference type="AlphaFoldDB" id="M2UY39"/>
<keyword evidence="4" id="KW-0378">Hydrolase</keyword>
<dbReference type="Pfam" id="PF01425">
    <property type="entry name" value="Amidase"/>
    <property type="match status" value="1"/>
</dbReference>
<dbReference type="OMA" id="CGTYGFR"/>
<dbReference type="EMBL" id="KB445575">
    <property type="protein sequence ID" value="EMD92687.1"/>
    <property type="molecule type" value="Genomic_DNA"/>
</dbReference>
<evidence type="ECO:0000256" key="1">
    <source>
        <dbReference type="ARBA" id="ARBA00001311"/>
    </source>
</evidence>
<feature type="active site" description="Charge relay system" evidence="5">
    <location>
        <position position="150"/>
    </location>
</feature>
<protein>
    <recommendedName>
        <fullName evidence="3">amidase</fullName>
        <ecNumber evidence="3">3.5.1.4</ecNumber>
    </recommendedName>
</protein>
<dbReference type="HOGENOM" id="CLU_009600_9_2_1"/>
<evidence type="ECO:0000313" key="8">
    <source>
        <dbReference type="EMBL" id="EMD92687.1"/>
    </source>
</evidence>
<name>M2UY39_COCH5</name>
<gene>
    <name evidence="8" type="ORF">COCHEDRAFT_1135539</name>
</gene>
<feature type="domain" description="Amidase" evidence="7">
    <location>
        <begin position="95"/>
        <end position="550"/>
    </location>
</feature>
<feature type="active site" description="Acyl-ester intermediate" evidence="5">
    <location>
        <position position="250"/>
    </location>
</feature>
<comment type="catalytic activity">
    <reaction evidence="1">
        <text>a monocarboxylic acid amide + H2O = a monocarboxylate + NH4(+)</text>
        <dbReference type="Rhea" id="RHEA:12020"/>
        <dbReference type="ChEBI" id="CHEBI:15377"/>
        <dbReference type="ChEBI" id="CHEBI:28938"/>
        <dbReference type="ChEBI" id="CHEBI:35757"/>
        <dbReference type="ChEBI" id="CHEBI:83628"/>
        <dbReference type="EC" id="3.5.1.4"/>
    </reaction>
</comment>
<evidence type="ECO:0000256" key="6">
    <source>
        <dbReference type="PIRSR" id="PIRSR001221-2"/>
    </source>
</evidence>
<dbReference type="GO" id="GO:0004040">
    <property type="term" value="F:amidase activity"/>
    <property type="evidence" value="ECO:0007669"/>
    <property type="project" value="UniProtKB-EC"/>
</dbReference>
<dbReference type="eggNOG" id="KOG1212">
    <property type="taxonomic scope" value="Eukaryota"/>
</dbReference>
<dbReference type="InterPro" id="IPR036928">
    <property type="entry name" value="AS_sf"/>
</dbReference>
<evidence type="ECO:0000256" key="4">
    <source>
        <dbReference type="ARBA" id="ARBA00022801"/>
    </source>
</evidence>
<reference evidence="8 9" key="1">
    <citation type="journal article" date="2012" name="PLoS Pathog.">
        <title>Diverse lifestyles and strategies of plant pathogenesis encoded in the genomes of eighteen Dothideomycetes fungi.</title>
        <authorList>
            <person name="Ohm R.A."/>
            <person name="Feau N."/>
            <person name="Henrissat B."/>
            <person name="Schoch C.L."/>
            <person name="Horwitz B.A."/>
            <person name="Barry K.W."/>
            <person name="Condon B.J."/>
            <person name="Copeland A.C."/>
            <person name="Dhillon B."/>
            <person name="Glaser F."/>
            <person name="Hesse C.N."/>
            <person name="Kosti I."/>
            <person name="LaButti K."/>
            <person name="Lindquist E.A."/>
            <person name="Lucas S."/>
            <person name="Salamov A.A."/>
            <person name="Bradshaw R.E."/>
            <person name="Ciuffetti L."/>
            <person name="Hamelin R.C."/>
            <person name="Kema G.H.J."/>
            <person name="Lawrence C."/>
            <person name="Scott J.A."/>
            <person name="Spatafora J.W."/>
            <person name="Turgeon B.G."/>
            <person name="de Wit P.J.G.M."/>
            <person name="Zhong S."/>
            <person name="Goodwin S.B."/>
            <person name="Grigoriev I.V."/>
        </authorList>
    </citation>
    <scope>NUCLEOTIDE SEQUENCE [LARGE SCALE GENOMIC DNA]</scope>
    <source>
        <strain evidence="9">C5 / ATCC 48332 / race O</strain>
    </source>
</reference>
<evidence type="ECO:0000256" key="5">
    <source>
        <dbReference type="PIRSR" id="PIRSR001221-1"/>
    </source>
</evidence>
<dbReference type="PROSITE" id="PS00571">
    <property type="entry name" value="AMIDASES"/>
    <property type="match status" value="1"/>
</dbReference>
<reference evidence="9" key="2">
    <citation type="journal article" date="2013" name="PLoS Genet.">
        <title>Comparative genome structure, secondary metabolite, and effector coding capacity across Cochliobolus pathogens.</title>
        <authorList>
            <person name="Condon B.J."/>
            <person name="Leng Y."/>
            <person name="Wu D."/>
            <person name="Bushley K.E."/>
            <person name="Ohm R.A."/>
            <person name="Otillar R."/>
            <person name="Martin J."/>
            <person name="Schackwitz W."/>
            <person name="Grimwood J."/>
            <person name="MohdZainudin N."/>
            <person name="Xue C."/>
            <person name="Wang R."/>
            <person name="Manning V.A."/>
            <person name="Dhillon B."/>
            <person name="Tu Z.J."/>
            <person name="Steffenson B.J."/>
            <person name="Salamov A."/>
            <person name="Sun H."/>
            <person name="Lowry S."/>
            <person name="LaButti K."/>
            <person name="Han J."/>
            <person name="Copeland A."/>
            <person name="Lindquist E."/>
            <person name="Barry K."/>
            <person name="Schmutz J."/>
            <person name="Baker S.E."/>
            <person name="Ciuffetti L.M."/>
            <person name="Grigoriev I.V."/>
            <person name="Zhong S."/>
            <person name="Turgeon B.G."/>
        </authorList>
    </citation>
    <scope>NUCLEOTIDE SEQUENCE [LARGE SCALE GENOMIC DNA]</scope>
    <source>
        <strain evidence="9">C5 / ATCC 48332 / race O</strain>
    </source>
</reference>
<feature type="binding site" evidence="6">
    <location>
        <begin position="247"/>
        <end position="250"/>
    </location>
    <ligand>
        <name>substrate</name>
    </ligand>
</feature>
<dbReference type="OrthoDB" id="6428749at2759"/>
<feature type="active site" description="Charge relay system" evidence="5">
    <location>
        <position position="226"/>
    </location>
</feature>
<dbReference type="PANTHER" id="PTHR46072:SF3">
    <property type="entry name" value="AMIDASE"/>
    <property type="match status" value="1"/>
</dbReference>
<dbReference type="SUPFAM" id="SSF75304">
    <property type="entry name" value="Amidase signature (AS) enzymes"/>
    <property type="match status" value="1"/>
</dbReference>
<accession>M2UY39</accession>
<comment type="similarity">
    <text evidence="2">Belongs to the amidase family.</text>
</comment>
<sequence length="563" mass="60804">MATSTTTATATSSWESAVAAKQQSCRDKLPKEWLLPSSILQTLQTPLEDHPNRVNDMDIPRKSGILTEKELDITEKYNVAQLLSKLKSGEFSALDVTLAFSKRAAIAQQLLSCLTETYFPEAQDRAKFLDNERAQGRIVGPLHGLPISVKDGFHVAGSDASIGFVSFLSRPLSEKNSPLVDILLELGAVIYVKTNLPQTLMTADSHNNIFGRTLNPVNTNVTAGGSSGGEGALMGFRGSPLGIGTDIAGSIRIPSLCCGTYGFKPSTCRVPDGGQSSPSLSGMDFFKPSAGPLANDVHALNTLCSSVMSVRPALYDSTALDVPWLDLSASPGPEKLRIGVVSEDPSFPLHPPVKRALAEAVRLLEAQGHYIHKISAPTAHVADALAIAFAYFFLDDTAPQHIEASGEPLVPSVKQSMGAFHAFKNSFLDDMAHLEGVKRVAALNVKRNIIMDEWRSLWKEQKLDVVIGPSAQHTAVPHDTYGLPPYTLFLNVLDYPACVIPFGKSSSKLDPEPLVMGPGQCGPNYEPERMDNLPTSVQVFTNRMRDEECLKYAAIIDGILNPQ</sequence>
<dbReference type="STRING" id="701091.M2UY39"/>
<feature type="binding site" evidence="6">
    <location>
        <position position="200"/>
    </location>
    <ligand>
        <name>substrate</name>
    </ligand>
</feature>
<dbReference type="Gene3D" id="3.90.1300.10">
    <property type="entry name" value="Amidase signature (AS) domain"/>
    <property type="match status" value="1"/>
</dbReference>
<dbReference type="InterPro" id="IPR020556">
    <property type="entry name" value="Amidase_CS"/>
</dbReference>
<evidence type="ECO:0000256" key="3">
    <source>
        <dbReference type="ARBA" id="ARBA00012922"/>
    </source>
</evidence>
<evidence type="ECO:0000313" key="9">
    <source>
        <dbReference type="Proteomes" id="UP000016936"/>
    </source>
</evidence>
<dbReference type="PANTHER" id="PTHR46072">
    <property type="entry name" value="AMIDASE-RELATED-RELATED"/>
    <property type="match status" value="1"/>
</dbReference>
<dbReference type="EC" id="3.5.1.4" evidence="3"/>